<sequence>MAKSTTGHGDTPAVRGEPHQQPAVRRLARACIALVRWQRGGSVVPTTENTEPTAGPAAETGHD</sequence>
<keyword evidence="3" id="KW-1185">Reference proteome</keyword>
<evidence type="ECO:0000256" key="1">
    <source>
        <dbReference type="SAM" id="MobiDB-lite"/>
    </source>
</evidence>
<dbReference type="Proteomes" id="UP001428817">
    <property type="component" value="Unassembled WGS sequence"/>
</dbReference>
<name>A0ABP9Q8J0_9PSEU</name>
<comment type="caution">
    <text evidence="2">The sequence shown here is derived from an EMBL/GenBank/DDBJ whole genome shotgun (WGS) entry which is preliminary data.</text>
</comment>
<dbReference type="RefSeq" id="WP_185059144.1">
    <property type="nucleotide sequence ID" value="NZ_BAABJP010000015.1"/>
</dbReference>
<proteinExistence type="predicted"/>
<accession>A0ABP9Q8J0</accession>
<feature type="region of interest" description="Disordered" evidence="1">
    <location>
        <begin position="1"/>
        <end position="24"/>
    </location>
</feature>
<protein>
    <submittedName>
        <fullName evidence="2">Uncharacterized protein</fullName>
    </submittedName>
</protein>
<evidence type="ECO:0000313" key="3">
    <source>
        <dbReference type="Proteomes" id="UP001428817"/>
    </source>
</evidence>
<feature type="region of interest" description="Disordered" evidence="1">
    <location>
        <begin position="43"/>
        <end position="63"/>
    </location>
</feature>
<evidence type="ECO:0000313" key="2">
    <source>
        <dbReference type="EMBL" id="GAA5158228.1"/>
    </source>
</evidence>
<organism evidence="2 3">
    <name type="scientific">Pseudonocardia eucalypti</name>
    <dbReference type="NCBI Taxonomy" id="648755"/>
    <lineage>
        <taxon>Bacteria</taxon>
        <taxon>Bacillati</taxon>
        <taxon>Actinomycetota</taxon>
        <taxon>Actinomycetes</taxon>
        <taxon>Pseudonocardiales</taxon>
        <taxon>Pseudonocardiaceae</taxon>
        <taxon>Pseudonocardia</taxon>
    </lineage>
</organism>
<reference evidence="3" key="1">
    <citation type="journal article" date="2019" name="Int. J. Syst. Evol. Microbiol.">
        <title>The Global Catalogue of Microorganisms (GCM) 10K type strain sequencing project: providing services to taxonomists for standard genome sequencing and annotation.</title>
        <authorList>
            <consortium name="The Broad Institute Genomics Platform"/>
            <consortium name="The Broad Institute Genome Sequencing Center for Infectious Disease"/>
            <person name="Wu L."/>
            <person name="Ma J."/>
        </authorList>
    </citation>
    <scope>NUCLEOTIDE SEQUENCE [LARGE SCALE GENOMIC DNA]</scope>
    <source>
        <strain evidence="3">JCM 18303</strain>
    </source>
</reference>
<dbReference type="EMBL" id="BAABJP010000015">
    <property type="protein sequence ID" value="GAA5158228.1"/>
    <property type="molecule type" value="Genomic_DNA"/>
</dbReference>
<gene>
    <name evidence="2" type="ORF">GCM10023321_37740</name>
</gene>